<protein>
    <recommendedName>
        <fullName evidence="11">KASH domain-containing protein</fullName>
    </recommendedName>
</protein>
<dbReference type="AlphaFoldDB" id="A0A8C5EA24"/>
<evidence type="ECO:0000256" key="6">
    <source>
        <dbReference type="ARBA" id="ARBA00023242"/>
    </source>
</evidence>
<keyword evidence="3" id="KW-0677">Repeat</keyword>
<evidence type="ECO:0000256" key="10">
    <source>
        <dbReference type="SAM" id="Phobius"/>
    </source>
</evidence>
<dbReference type="Pfam" id="PF10541">
    <property type="entry name" value="KASH"/>
    <property type="match status" value="1"/>
</dbReference>
<feature type="topological domain" description="Perinuclear space" evidence="8">
    <location>
        <begin position="903"/>
        <end position="931"/>
    </location>
</feature>
<keyword evidence="4 10" id="KW-1133">Transmembrane helix</keyword>
<dbReference type="Proteomes" id="UP000694680">
    <property type="component" value="Chromosome 22"/>
</dbReference>
<keyword evidence="5 8" id="KW-0472">Membrane</keyword>
<dbReference type="SUPFAM" id="SSF46966">
    <property type="entry name" value="Spectrin repeat"/>
    <property type="match status" value="2"/>
</dbReference>
<dbReference type="PANTHER" id="PTHR47535">
    <property type="entry name" value="MUSCLE-SPECIFIC PROTEIN 300 KDA, ISOFORM G"/>
    <property type="match status" value="1"/>
</dbReference>
<dbReference type="GO" id="GO:0005737">
    <property type="term" value="C:cytoplasm"/>
    <property type="evidence" value="ECO:0007669"/>
    <property type="project" value="TreeGrafter"/>
</dbReference>
<dbReference type="PANTHER" id="PTHR47535:SF2">
    <property type="entry name" value="NESPRIN-3"/>
    <property type="match status" value="1"/>
</dbReference>
<evidence type="ECO:0000313" key="12">
    <source>
        <dbReference type="Ensembl" id="ENSGWIP00000017666.1"/>
    </source>
</evidence>
<evidence type="ECO:0000256" key="5">
    <source>
        <dbReference type="ARBA" id="ARBA00023136"/>
    </source>
</evidence>
<feature type="domain" description="KASH" evidence="11">
    <location>
        <begin position="873"/>
        <end position="931"/>
    </location>
</feature>
<dbReference type="GO" id="GO:0051015">
    <property type="term" value="F:actin filament binding"/>
    <property type="evidence" value="ECO:0007669"/>
    <property type="project" value="TreeGrafter"/>
</dbReference>
<comment type="similarity">
    <text evidence="1">Belongs to the nesprin family.</text>
</comment>
<comment type="subcellular location">
    <subcellularLocation>
        <location evidence="7">Nucleus outer membrane</location>
        <topology evidence="7">Single-pass type IV membrane protein</topology>
    </subcellularLocation>
</comment>
<dbReference type="Ensembl" id="ENSGWIT00000019496.1">
    <property type="protein sequence ID" value="ENSGWIP00000017666.1"/>
    <property type="gene ID" value="ENSGWIG00000009832.1"/>
</dbReference>
<reference evidence="12" key="2">
    <citation type="submission" date="2025-08" db="UniProtKB">
        <authorList>
            <consortium name="Ensembl"/>
        </authorList>
    </citation>
    <scope>IDENTIFICATION</scope>
</reference>
<dbReference type="Gene3D" id="1.20.58.60">
    <property type="match status" value="2"/>
</dbReference>
<keyword evidence="2 8" id="KW-0812">Transmembrane</keyword>
<keyword evidence="9" id="KW-0175">Coiled coil</keyword>
<evidence type="ECO:0000256" key="2">
    <source>
        <dbReference type="ARBA" id="ARBA00022692"/>
    </source>
</evidence>
<feature type="transmembrane region" description="Helical" evidence="10">
    <location>
        <begin position="882"/>
        <end position="903"/>
    </location>
</feature>
<gene>
    <name evidence="12" type="primary">syne3</name>
</gene>
<evidence type="ECO:0000259" key="11">
    <source>
        <dbReference type="PROSITE" id="PS51049"/>
    </source>
</evidence>
<name>A0A8C5EA24_GOUWI</name>
<evidence type="ECO:0000256" key="8">
    <source>
        <dbReference type="PROSITE-ProRule" id="PRU00385"/>
    </source>
</evidence>
<dbReference type="SMART" id="SM01249">
    <property type="entry name" value="KASH"/>
    <property type="match status" value="1"/>
</dbReference>
<keyword evidence="13" id="KW-1185">Reference proteome</keyword>
<dbReference type="GO" id="GO:0005640">
    <property type="term" value="C:nuclear outer membrane"/>
    <property type="evidence" value="ECO:0007669"/>
    <property type="project" value="UniProtKB-SubCell"/>
</dbReference>
<evidence type="ECO:0000313" key="13">
    <source>
        <dbReference type="Proteomes" id="UP000694680"/>
    </source>
</evidence>
<reference evidence="12" key="3">
    <citation type="submission" date="2025-09" db="UniProtKB">
        <authorList>
            <consortium name="Ensembl"/>
        </authorList>
    </citation>
    <scope>IDENTIFICATION</scope>
</reference>
<sequence>MTQQQQLEFTQQMEVAMSWMRAVHEGLKANDSTDGPLKALEARLRETERIHQSQHEGLLKLDMALMAAESILQSEDENLKNITQAKIKELKNLWEETCTYIVHCHSRIEWAWLHWNEYLKAREELEQWLMKQQRSQELTLELQLGVKEKLWQVDQQRVVVNDIHGMAPLLERLLNEATDLHSRTQDPSLNSHAKQRLQEAYNKIRDGAEDRLSKLQKISEEHQMYQGSIHKFQSWLLSKTKDLTVLMEQEEPMEDKLQALQTLDVSIVSEEKTLQKIEDLAEAVREHTSPAGAELVVEEAEEIRLDWHKLRQSLCEAEEGLRFRLDSHTQYMSRCQGLREDLARLSGLLQNLDQELLNLQESRDPTEETEEQMHTLGEPQVEHLKSQLKELFRFSEDSHHLSDDVLAVVKEQQSVKCKATRMCAESESVLRKILQDPLLVYTQWSHDVSRVLESSAKVTDFSHVAMLVQSVERLHRESIQLQDRLKLVQMKKELLEPVFGPEEANVLQSELNMAIKNRELLHAQLLQRRSRLEVLITRTKDFGDAHESILSKLTSLEDGLVSADVLQPDILAKKSQSDQFRVSEIPKEMDVCDAQIMALESLVSSSPNKKAQFEKLCIDEHQPSLPQAKVQESEDNIVAHEAFHDRLLNIEKWLMIMKQKLKSFRDPSGEWNIEGRRHEVEKALEEFPAKELEMQHMEVQGLRVLERTSKEGQVHIAWDMKRLKESWLKLSNMSLSLQTYTVVTPLNEHSGPHLSTFAMVSHGFLQRQTLSRRREFEAWLSKQNALLSEILSRNESTLGAKDLKTSQDSLTALRTGVGCGQQQFELLLQEEEGSSSASAPDDDLDDLRYRWILYKSKLKECGDIRQRTTANAGSLLQRACRLALPLCLLFLALLLLLFLLPIIDEGSSCSVTNNYARSFNVMLRYQGPPPT</sequence>
<feature type="coiled-coil region" evidence="9">
    <location>
        <begin position="335"/>
        <end position="362"/>
    </location>
</feature>
<accession>A0A8C5EA24</accession>
<evidence type="ECO:0000256" key="4">
    <source>
        <dbReference type="ARBA" id="ARBA00022989"/>
    </source>
</evidence>
<dbReference type="GO" id="GO:0034993">
    <property type="term" value="C:meiotic nuclear membrane microtubule tethering complex"/>
    <property type="evidence" value="ECO:0007669"/>
    <property type="project" value="TreeGrafter"/>
</dbReference>
<dbReference type="Pfam" id="PF25804">
    <property type="entry name" value="SYNE3"/>
    <property type="match status" value="1"/>
</dbReference>
<evidence type="ECO:0000256" key="7">
    <source>
        <dbReference type="ARBA" id="ARBA00046312"/>
    </source>
</evidence>
<evidence type="ECO:0000256" key="9">
    <source>
        <dbReference type="SAM" id="Coils"/>
    </source>
</evidence>
<proteinExistence type="inferred from homology"/>
<dbReference type="InterPro" id="IPR052403">
    <property type="entry name" value="LINC-complex_assoc"/>
</dbReference>
<dbReference type="InterPro" id="IPR057933">
    <property type="entry name" value="SYNE3_dom"/>
</dbReference>
<keyword evidence="6" id="KW-0539">Nucleus</keyword>
<reference evidence="12" key="1">
    <citation type="submission" date="2020-06" db="EMBL/GenBank/DDBJ databases">
        <authorList>
            <consortium name="Wellcome Sanger Institute Data Sharing"/>
        </authorList>
    </citation>
    <scope>NUCLEOTIDE SEQUENCE [LARGE SCALE GENOMIC DNA]</scope>
</reference>
<dbReference type="Pfam" id="PF25803">
    <property type="entry name" value="Spectrin_SYNE1_2"/>
    <property type="match status" value="1"/>
</dbReference>
<feature type="topological domain" description="Cytoplasmic" evidence="8">
    <location>
        <begin position="1"/>
        <end position="881"/>
    </location>
</feature>
<organism evidence="12 13">
    <name type="scientific">Gouania willdenowi</name>
    <name type="common">Blunt-snouted clingfish</name>
    <name type="synonym">Lepadogaster willdenowi</name>
    <dbReference type="NCBI Taxonomy" id="441366"/>
    <lineage>
        <taxon>Eukaryota</taxon>
        <taxon>Metazoa</taxon>
        <taxon>Chordata</taxon>
        <taxon>Craniata</taxon>
        <taxon>Vertebrata</taxon>
        <taxon>Euteleostomi</taxon>
        <taxon>Actinopterygii</taxon>
        <taxon>Neopterygii</taxon>
        <taxon>Teleostei</taxon>
        <taxon>Neoteleostei</taxon>
        <taxon>Acanthomorphata</taxon>
        <taxon>Ovalentaria</taxon>
        <taxon>Blenniimorphae</taxon>
        <taxon>Blenniiformes</taxon>
        <taxon>Gobiesocoidei</taxon>
        <taxon>Gobiesocidae</taxon>
        <taxon>Gobiesocinae</taxon>
        <taxon>Gouania</taxon>
    </lineage>
</organism>
<evidence type="ECO:0000256" key="3">
    <source>
        <dbReference type="ARBA" id="ARBA00022737"/>
    </source>
</evidence>
<dbReference type="PROSITE" id="PS51049">
    <property type="entry name" value="KASH"/>
    <property type="match status" value="1"/>
</dbReference>
<dbReference type="InterPro" id="IPR057932">
    <property type="entry name" value="Spectrin_SYNE1_3"/>
</dbReference>
<dbReference type="InterPro" id="IPR012315">
    <property type="entry name" value="KASH"/>
</dbReference>
<evidence type="ECO:0000256" key="1">
    <source>
        <dbReference type="ARBA" id="ARBA00008619"/>
    </source>
</evidence>
<dbReference type="GO" id="GO:0007097">
    <property type="term" value="P:nuclear migration"/>
    <property type="evidence" value="ECO:0007669"/>
    <property type="project" value="TreeGrafter"/>
</dbReference>